<reference evidence="1" key="1">
    <citation type="journal article" date="2021" name="New Phytol.">
        <title>Evolutionary innovations through gain and loss of genes in the ectomycorrhizal Boletales.</title>
        <authorList>
            <person name="Wu G."/>
            <person name="Miyauchi S."/>
            <person name="Morin E."/>
            <person name="Kuo A."/>
            <person name="Drula E."/>
            <person name="Varga T."/>
            <person name="Kohler A."/>
            <person name="Feng B."/>
            <person name="Cao Y."/>
            <person name="Lipzen A."/>
            <person name="Daum C."/>
            <person name="Hundley H."/>
            <person name="Pangilinan J."/>
            <person name="Johnson J."/>
            <person name="Barry K."/>
            <person name="LaButti K."/>
            <person name="Ng V."/>
            <person name="Ahrendt S."/>
            <person name="Min B."/>
            <person name="Choi I.G."/>
            <person name="Park H."/>
            <person name="Plett J.M."/>
            <person name="Magnuson J."/>
            <person name="Spatafora J.W."/>
            <person name="Nagy L.G."/>
            <person name="Henrissat B."/>
            <person name="Grigoriev I.V."/>
            <person name="Yang Z.L."/>
            <person name="Xu J."/>
            <person name="Martin F.M."/>
        </authorList>
    </citation>
    <scope>NUCLEOTIDE SEQUENCE</scope>
    <source>
        <strain evidence="1">KUC20120723A-06</strain>
    </source>
</reference>
<dbReference type="Proteomes" id="UP000790709">
    <property type="component" value="Unassembled WGS sequence"/>
</dbReference>
<evidence type="ECO:0000313" key="1">
    <source>
        <dbReference type="EMBL" id="KAH7918166.1"/>
    </source>
</evidence>
<evidence type="ECO:0000313" key="2">
    <source>
        <dbReference type="Proteomes" id="UP000790709"/>
    </source>
</evidence>
<sequence>EGSTMDTQIYEDAQKTDLIIPAGKYLLANAGFPFQCELLILYCGVCYHLAEWGRTYLR</sequence>
<keyword evidence="2" id="KW-1185">Reference proteome</keyword>
<name>A0ACB8AYU3_9AGAM</name>
<organism evidence="1 2">
    <name type="scientific">Leucogyrophana mollusca</name>
    <dbReference type="NCBI Taxonomy" id="85980"/>
    <lineage>
        <taxon>Eukaryota</taxon>
        <taxon>Fungi</taxon>
        <taxon>Dikarya</taxon>
        <taxon>Basidiomycota</taxon>
        <taxon>Agaricomycotina</taxon>
        <taxon>Agaricomycetes</taxon>
        <taxon>Agaricomycetidae</taxon>
        <taxon>Boletales</taxon>
        <taxon>Boletales incertae sedis</taxon>
        <taxon>Leucogyrophana</taxon>
    </lineage>
</organism>
<gene>
    <name evidence="1" type="ORF">BV22DRAFT_1025045</name>
</gene>
<comment type="caution">
    <text evidence="1">The sequence shown here is derived from an EMBL/GenBank/DDBJ whole genome shotgun (WGS) entry which is preliminary data.</text>
</comment>
<accession>A0ACB8AYU3</accession>
<dbReference type="EMBL" id="MU266839">
    <property type="protein sequence ID" value="KAH7918166.1"/>
    <property type="molecule type" value="Genomic_DNA"/>
</dbReference>
<feature type="non-terminal residue" evidence="1">
    <location>
        <position position="1"/>
    </location>
</feature>
<protein>
    <submittedName>
        <fullName evidence="1">Uncharacterized protein</fullName>
    </submittedName>
</protein>
<proteinExistence type="predicted"/>